<dbReference type="OrthoDB" id="5483287at2"/>
<dbReference type="AlphaFoldDB" id="A0A3A8NS77"/>
<dbReference type="Gene3D" id="3.40.50.2000">
    <property type="entry name" value="Glycogen Phosphorylase B"/>
    <property type="match status" value="1"/>
</dbReference>
<dbReference type="RefSeq" id="WP_120624865.1">
    <property type="nucleotide sequence ID" value="NZ_RAWG01000041.1"/>
</dbReference>
<gene>
    <name evidence="1" type="ORF">D7X12_09060</name>
</gene>
<reference evidence="2" key="1">
    <citation type="submission" date="2018-09" db="EMBL/GenBank/DDBJ databases">
        <authorList>
            <person name="Livingstone P.G."/>
            <person name="Whitworth D.E."/>
        </authorList>
    </citation>
    <scope>NUCLEOTIDE SEQUENCE [LARGE SCALE GENOMIC DNA]</scope>
    <source>
        <strain evidence="2">CA040B</strain>
    </source>
</reference>
<name>A0A3A8NS77_9BACT</name>
<accession>A0A3A8NS77</accession>
<dbReference type="EMBL" id="RAWG01000041">
    <property type="protein sequence ID" value="RKH45031.1"/>
    <property type="molecule type" value="Genomic_DNA"/>
</dbReference>
<protein>
    <submittedName>
        <fullName evidence="1">Glycosyltransferase family 1 protein</fullName>
    </submittedName>
</protein>
<dbReference type="GO" id="GO:0016740">
    <property type="term" value="F:transferase activity"/>
    <property type="evidence" value="ECO:0007669"/>
    <property type="project" value="UniProtKB-KW"/>
</dbReference>
<dbReference type="Proteomes" id="UP000273405">
    <property type="component" value="Unassembled WGS sequence"/>
</dbReference>
<keyword evidence="2" id="KW-1185">Reference proteome</keyword>
<sequence length="476" mass="52288">MTMPRSATLIMEAEPYANASGYINALLAEELSRLGYTHEAHYRQHPVPGNVVTPLATADRLRRMRAAPKADLAVYCDRALALRLPTREQARRTVVLFHGLMGAPSTWLESPVIDRYWVLSPYMEHALTSLLALPDWSRRQCLHPRAFQSVSLLTPPLPCVDQALGHPELKGAPLPAHLREALESGDVIGHAVQPGKPDWSAVTAILLNLNALALEHGQQRRIRLVIEAEDFALVQHAFARGDASAEAARMGLEALGLTLEDVLIPVEKLSQPALFQLFRSARFGLAYNGFPEPFGFYVLESVFNGCPVYTNGIGNNRFALPPGHGIHVHESVGMSWGDVGAYAEVASRIFADLDAPELQSAACLRGREHLLRTFTRAAFARSVETCLQQLEGPTPEPVPFETLEIALGPLVRCLDEEGRVVSDFEHVTLEPGEFQLLRDVQGRRVGDLPADTNPLKSDMLQGLFSRGVLTLRPPGL</sequence>
<proteinExistence type="predicted"/>
<keyword evidence="1" id="KW-0808">Transferase</keyword>
<evidence type="ECO:0000313" key="1">
    <source>
        <dbReference type="EMBL" id="RKH45031.1"/>
    </source>
</evidence>
<comment type="caution">
    <text evidence="1">The sequence shown here is derived from an EMBL/GenBank/DDBJ whole genome shotgun (WGS) entry which is preliminary data.</text>
</comment>
<evidence type="ECO:0000313" key="2">
    <source>
        <dbReference type="Proteomes" id="UP000273405"/>
    </source>
</evidence>
<dbReference type="SUPFAM" id="SSF53756">
    <property type="entry name" value="UDP-Glycosyltransferase/glycogen phosphorylase"/>
    <property type="match status" value="1"/>
</dbReference>
<organism evidence="1 2">
    <name type="scientific">Corallococcus sicarius</name>
    <dbReference type="NCBI Taxonomy" id="2316726"/>
    <lineage>
        <taxon>Bacteria</taxon>
        <taxon>Pseudomonadati</taxon>
        <taxon>Myxococcota</taxon>
        <taxon>Myxococcia</taxon>
        <taxon>Myxococcales</taxon>
        <taxon>Cystobacterineae</taxon>
        <taxon>Myxococcaceae</taxon>
        <taxon>Corallococcus</taxon>
    </lineage>
</organism>